<evidence type="ECO:0000313" key="2">
    <source>
        <dbReference type="Proteomes" id="UP000032452"/>
    </source>
</evidence>
<reference evidence="1 2" key="1">
    <citation type="submission" date="2015-02" db="EMBL/GenBank/DDBJ databases">
        <title>Draft genome of a novel marine cyanobacterium (Chroococcales) isolated from South Atlantic Ocean.</title>
        <authorList>
            <person name="Rigonato J."/>
            <person name="Alvarenga D.O."/>
            <person name="Branco L.H."/>
            <person name="Varani A.M."/>
            <person name="Brandini F.P."/>
            <person name="Fiore M.F."/>
        </authorList>
    </citation>
    <scope>NUCLEOTIDE SEQUENCE [LARGE SCALE GENOMIC DNA]</scope>
    <source>
        <strain evidence="1 2">CENA595</strain>
    </source>
</reference>
<protein>
    <submittedName>
        <fullName evidence="1">Uncharacterized protein</fullName>
    </submittedName>
</protein>
<dbReference type="RefSeq" id="WP_045056146.1">
    <property type="nucleotide sequence ID" value="NZ_CAWMDP010000015.1"/>
</dbReference>
<name>A0A0D8ZT69_9CYAN</name>
<dbReference type="PATRIC" id="fig|1618023.3.peg.1120"/>
<proteinExistence type="predicted"/>
<dbReference type="OrthoDB" id="488893at2"/>
<comment type="caution">
    <text evidence="1">The sequence shown here is derived from an EMBL/GenBank/DDBJ whole genome shotgun (WGS) entry which is preliminary data.</text>
</comment>
<dbReference type="AlphaFoldDB" id="A0A0D8ZT69"/>
<keyword evidence="2" id="KW-1185">Reference proteome</keyword>
<dbReference type="STRING" id="1618023.UH38_18390"/>
<gene>
    <name evidence="1" type="ORF">UH38_18390</name>
</gene>
<organism evidence="1 2">
    <name type="scientific">Aliterella atlantica CENA595</name>
    <dbReference type="NCBI Taxonomy" id="1618023"/>
    <lineage>
        <taxon>Bacteria</taxon>
        <taxon>Bacillati</taxon>
        <taxon>Cyanobacteriota</taxon>
        <taxon>Cyanophyceae</taxon>
        <taxon>Chroococcidiopsidales</taxon>
        <taxon>Aliterellaceae</taxon>
        <taxon>Aliterella</taxon>
    </lineage>
</organism>
<dbReference type="EMBL" id="JYON01000023">
    <property type="protein sequence ID" value="KJH70431.1"/>
    <property type="molecule type" value="Genomic_DNA"/>
</dbReference>
<dbReference type="Proteomes" id="UP000032452">
    <property type="component" value="Unassembled WGS sequence"/>
</dbReference>
<evidence type="ECO:0000313" key="1">
    <source>
        <dbReference type="EMBL" id="KJH70431.1"/>
    </source>
</evidence>
<accession>A0A0D8ZT69</accession>
<sequence length="90" mass="10296">MTTNLPLKLSRLPNSLPLDSAVRIELVEGVMIFRASNLVQKRIEALLSKQNESALSCEEEKELDEYEELDDYLSLVNRTMRNVSLNQNQS</sequence>